<dbReference type="AlphaFoldDB" id="A0A4Z2E797"/>
<keyword evidence="2" id="KW-1185">Reference proteome</keyword>
<name>A0A4Z2E797_9TELE</name>
<reference evidence="1 2" key="1">
    <citation type="submission" date="2019-03" db="EMBL/GenBank/DDBJ databases">
        <title>First draft genome of Liparis tanakae, snailfish: a comprehensive survey of snailfish specific genes.</title>
        <authorList>
            <person name="Kim W."/>
            <person name="Song I."/>
            <person name="Jeong J.-H."/>
            <person name="Kim D."/>
            <person name="Kim S."/>
            <person name="Ryu S."/>
            <person name="Song J.Y."/>
            <person name="Lee S.K."/>
        </authorList>
    </citation>
    <scope>NUCLEOTIDE SEQUENCE [LARGE SCALE GENOMIC DNA]</scope>
    <source>
        <tissue evidence="1">Muscle</tissue>
    </source>
</reference>
<evidence type="ECO:0000313" key="1">
    <source>
        <dbReference type="EMBL" id="TNN24631.1"/>
    </source>
</evidence>
<dbReference type="Proteomes" id="UP000314294">
    <property type="component" value="Unassembled WGS sequence"/>
</dbReference>
<comment type="caution">
    <text evidence="1">The sequence shown here is derived from an EMBL/GenBank/DDBJ whole genome shotgun (WGS) entry which is preliminary data.</text>
</comment>
<organism evidence="1 2">
    <name type="scientific">Liparis tanakae</name>
    <name type="common">Tanaka's snailfish</name>
    <dbReference type="NCBI Taxonomy" id="230148"/>
    <lineage>
        <taxon>Eukaryota</taxon>
        <taxon>Metazoa</taxon>
        <taxon>Chordata</taxon>
        <taxon>Craniata</taxon>
        <taxon>Vertebrata</taxon>
        <taxon>Euteleostomi</taxon>
        <taxon>Actinopterygii</taxon>
        <taxon>Neopterygii</taxon>
        <taxon>Teleostei</taxon>
        <taxon>Neoteleostei</taxon>
        <taxon>Acanthomorphata</taxon>
        <taxon>Eupercaria</taxon>
        <taxon>Perciformes</taxon>
        <taxon>Cottioidei</taxon>
        <taxon>Cottales</taxon>
        <taxon>Liparidae</taxon>
        <taxon>Liparis</taxon>
    </lineage>
</organism>
<accession>A0A4Z2E797</accession>
<proteinExistence type="predicted"/>
<gene>
    <name evidence="1" type="ORF">EYF80_065243</name>
</gene>
<evidence type="ECO:0000313" key="2">
    <source>
        <dbReference type="Proteomes" id="UP000314294"/>
    </source>
</evidence>
<protein>
    <submittedName>
        <fullName evidence="1">Uncharacterized protein</fullName>
    </submittedName>
</protein>
<dbReference type="EMBL" id="SRLO01014778">
    <property type="protein sequence ID" value="TNN24631.1"/>
    <property type="molecule type" value="Genomic_DNA"/>
</dbReference>
<sequence length="81" mass="9069">MFENEVNDAARVLRVSGRDGSALPIGREEAEGGVAWFFKQTLQEDWLLPPLRTAVLDQTKGARGTSRDCYLKPKVRTKSSF</sequence>